<dbReference type="AlphaFoldDB" id="A0A1C3ERX6"/>
<feature type="compositionally biased region" description="Polar residues" evidence="1">
    <location>
        <begin position="48"/>
        <end position="62"/>
    </location>
</feature>
<accession>A0A1C3ERX6</accession>
<dbReference type="EMBL" id="LYDR01000030">
    <property type="protein sequence ID" value="ODA35995.1"/>
    <property type="molecule type" value="Genomic_DNA"/>
</dbReference>
<protein>
    <submittedName>
        <fullName evidence="2">Uncharacterized protein</fullName>
    </submittedName>
</protein>
<organism evidence="2 3">
    <name type="scientific">Planctopirus hydrillae</name>
    <dbReference type="NCBI Taxonomy" id="1841610"/>
    <lineage>
        <taxon>Bacteria</taxon>
        <taxon>Pseudomonadati</taxon>
        <taxon>Planctomycetota</taxon>
        <taxon>Planctomycetia</taxon>
        <taxon>Planctomycetales</taxon>
        <taxon>Planctomycetaceae</taxon>
        <taxon>Planctopirus</taxon>
    </lineage>
</organism>
<name>A0A1C3ERX6_9PLAN</name>
<comment type="caution">
    <text evidence="2">The sequence shown here is derived from an EMBL/GenBank/DDBJ whole genome shotgun (WGS) entry which is preliminary data.</text>
</comment>
<dbReference type="Proteomes" id="UP000094828">
    <property type="component" value="Unassembled WGS sequence"/>
</dbReference>
<reference evidence="2 3" key="1">
    <citation type="submission" date="2016-05" db="EMBL/GenBank/DDBJ databases">
        <title>Genomic and physiological characterization of Planctopirus sp. isolated from fresh water lake.</title>
        <authorList>
            <person name="Subhash Y."/>
            <person name="Ramana C."/>
        </authorList>
    </citation>
    <scope>NUCLEOTIDE SEQUENCE [LARGE SCALE GENOMIC DNA]</scope>
    <source>
        <strain evidence="2 3">JC280</strain>
    </source>
</reference>
<proteinExistence type="predicted"/>
<evidence type="ECO:0000313" key="2">
    <source>
        <dbReference type="EMBL" id="ODA35995.1"/>
    </source>
</evidence>
<keyword evidence="3" id="KW-1185">Reference proteome</keyword>
<sequence>MNHTTLTEIADHDTWCDHAGKASCEVAQAVRHVALKKRRALSKEATATEASARQPVSHNSEISPRGDLCSIVAVGIDRC</sequence>
<evidence type="ECO:0000256" key="1">
    <source>
        <dbReference type="SAM" id="MobiDB-lite"/>
    </source>
</evidence>
<dbReference type="STRING" id="1841610.A6X21_02370"/>
<gene>
    <name evidence="2" type="ORF">A6X21_02370</name>
</gene>
<evidence type="ECO:0000313" key="3">
    <source>
        <dbReference type="Proteomes" id="UP000094828"/>
    </source>
</evidence>
<feature type="region of interest" description="Disordered" evidence="1">
    <location>
        <begin position="43"/>
        <end position="62"/>
    </location>
</feature>